<dbReference type="GO" id="GO:0006457">
    <property type="term" value="P:protein folding"/>
    <property type="evidence" value="ECO:0007669"/>
    <property type="project" value="InterPro"/>
</dbReference>
<comment type="similarity">
    <text evidence="2 10 12">Belongs to the GrpE family.</text>
</comment>
<evidence type="ECO:0000256" key="3">
    <source>
        <dbReference type="ARBA" id="ARBA00011738"/>
    </source>
</evidence>
<comment type="subunit">
    <text evidence="3 10">Homodimer.</text>
</comment>
<dbReference type="OrthoDB" id="9789811at2"/>
<proteinExistence type="inferred from homology"/>
<dbReference type="AlphaFoldDB" id="A0A1Y0EK43"/>
<dbReference type="EMBL" id="CP021455">
    <property type="protein sequence ID" value="ARU04014.1"/>
    <property type="molecule type" value="Genomic_DNA"/>
</dbReference>
<evidence type="ECO:0000256" key="2">
    <source>
        <dbReference type="ARBA" id="ARBA00009054"/>
    </source>
</evidence>
<evidence type="ECO:0000256" key="13">
    <source>
        <dbReference type="SAM" id="Coils"/>
    </source>
</evidence>
<keyword evidence="6 10" id="KW-0143">Chaperone</keyword>
<dbReference type="GO" id="GO:0042803">
    <property type="term" value="F:protein homodimerization activity"/>
    <property type="evidence" value="ECO:0007669"/>
    <property type="project" value="InterPro"/>
</dbReference>
<evidence type="ECO:0000256" key="11">
    <source>
        <dbReference type="RuleBase" id="RU000639"/>
    </source>
</evidence>
<evidence type="ECO:0000256" key="8">
    <source>
        <dbReference type="ARBA" id="ARBA00072274"/>
    </source>
</evidence>
<reference evidence="14 15" key="1">
    <citation type="submission" date="2017-05" db="EMBL/GenBank/DDBJ databases">
        <authorList>
            <person name="Song R."/>
            <person name="Chenine A.L."/>
            <person name="Ruprecht R.M."/>
        </authorList>
    </citation>
    <scope>NUCLEOTIDE SEQUENCE [LARGE SCALE GENOMIC DNA]</scope>
    <source>
        <strain evidence="14 15">DSM 26136</strain>
    </source>
</reference>
<dbReference type="KEGG" id="cser:CCO03_04395"/>
<keyword evidence="5 10" id="KW-0346">Stress response</keyword>
<dbReference type="NCBIfam" id="NF010748">
    <property type="entry name" value="PRK14150.1"/>
    <property type="match status" value="1"/>
</dbReference>
<evidence type="ECO:0000313" key="14">
    <source>
        <dbReference type="EMBL" id="ARU04014.1"/>
    </source>
</evidence>
<evidence type="ECO:0000256" key="9">
    <source>
        <dbReference type="ARBA" id="ARBA00076414"/>
    </source>
</evidence>
<dbReference type="SUPFAM" id="SSF58014">
    <property type="entry name" value="Coiled-coil domain of nucleotide exchange factor GrpE"/>
    <property type="match status" value="1"/>
</dbReference>
<dbReference type="Gene3D" id="3.90.20.20">
    <property type="match status" value="1"/>
</dbReference>
<dbReference type="RefSeq" id="WP_087277728.1">
    <property type="nucleotide sequence ID" value="NZ_CP021455.1"/>
</dbReference>
<dbReference type="SUPFAM" id="SSF51064">
    <property type="entry name" value="Head domain of nucleotide exchange factor GrpE"/>
    <property type="match status" value="1"/>
</dbReference>
<gene>
    <name evidence="10" type="primary">grpE</name>
    <name evidence="14" type="ORF">CCO03_04395</name>
</gene>
<dbReference type="GO" id="GO:0000774">
    <property type="term" value="F:adenyl-nucleotide exchange factor activity"/>
    <property type="evidence" value="ECO:0007669"/>
    <property type="project" value="InterPro"/>
</dbReference>
<dbReference type="NCBIfam" id="NF010738">
    <property type="entry name" value="PRK14140.1"/>
    <property type="match status" value="1"/>
</dbReference>
<keyword evidence="15" id="KW-1185">Reference proteome</keyword>
<evidence type="ECO:0000256" key="12">
    <source>
        <dbReference type="RuleBase" id="RU004478"/>
    </source>
</evidence>
<dbReference type="PRINTS" id="PR00773">
    <property type="entry name" value="GRPEPROTEIN"/>
</dbReference>
<dbReference type="GO" id="GO:0051082">
    <property type="term" value="F:unfolded protein binding"/>
    <property type="evidence" value="ECO:0007669"/>
    <property type="project" value="TreeGrafter"/>
</dbReference>
<comment type="subcellular location">
    <subcellularLocation>
        <location evidence="1 10">Cytoplasm</location>
    </subcellularLocation>
</comment>
<comment type="function">
    <text evidence="7 10 11">Participates actively in the response to hyperosmotic and heat shock by preventing the aggregation of stress-denatured proteins, in association with DnaK and GrpE. It is the nucleotide exchange factor for DnaK and may function as a thermosensor. Unfolded proteins bind initially to DnaJ; upon interaction with the DnaJ-bound protein, DnaK hydrolyzes its bound ATP, resulting in the formation of a stable complex. GrpE releases ADP from DnaK; ATP binding to DnaK triggers the release of the substrate protein, thus completing the reaction cycle. Several rounds of ATP-dependent interactions between DnaJ, DnaK and GrpE are required for fully efficient folding.</text>
</comment>
<dbReference type="PROSITE" id="PS01071">
    <property type="entry name" value="GRPE"/>
    <property type="match status" value="1"/>
</dbReference>
<evidence type="ECO:0000256" key="6">
    <source>
        <dbReference type="ARBA" id="ARBA00023186"/>
    </source>
</evidence>
<dbReference type="CDD" id="cd00446">
    <property type="entry name" value="GrpE"/>
    <property type="match status" value="1"/>
</dbReference>
<keyword evidence="13" id="KW-0175">Coiled coil</keyword>
<dbReference type="Pfam" id="PF01025">
    <property type="entry name" value="GrpE"/>
    <property type="match status" value="1"/>
</dbReference>
<dbReference type="PANTHER" id="PTHR21237">
    <property type="entry name" value="GRPE PROTEIN"/>
    <property type="match status" value="1"/>
</dbReference>
<feature type="coiled-coil region" evidence="13">
    <location>
        <begin position="26"/>
        <end position="53"/>
    </location>
</feature>
<dbReference type="InterPro" id="IPR013805">
    <property type="entry name" value="GrpE_CC"/>
</dbReference>
<dbReference type="GO" id="GO:0005829">
    <property type="term" value="C:cytosol"/>
    <property type="evidence" value="ECO:0007669"/>
    <property type="project" value="TreeGrafter"/>
</dbReference>
<dbReference type="NCBIfam" id="NF010737">
    <property type="entry name" value="PRK14139.1"/>
    <property type="match status" value="1"/>
</dbReference>
<dbReference type="GO" id="GO:0051087">
    <property type="term" value="F:protein-folding chaperone binding"/>
    <property type="evidence" value="ECO:0007669"/>
    <property type="project" value="InterPro"/>
</dbReference>
<dbReference type="Gene3D" id="2.30.22.10">
    <property type="entry name" value="Head domain of nucleotide exchange factor GrpE"/>
    <property type="match status" value="1"/>
</dbReference>
<sequence length="185" mass="19536">MSEPNQPLSTPPMSPEEIEAAAAANEADLTAQLEQLGSELKAAQAALTESQDQALRALADAQNARRRADDDIAKIRKFAVEGFAESLLPVLDSLHSALAVENATAEQLREGSEATLRQVISALNKHQVAEVNPAAGDKFDPALHQAISMVPGTGQPANTVVSVLQRGYQIADRVLRPALVTVAQG</sequence>
<evidence type="ECO:0000256" key="10">
    <source>
        <dbReference type="HAMAP-Rule" id="MF_01151"/>
    </source>
</evidence>
<name>A0A1Y0EK43_9BURK</name>
<keyword evidence="4 10" id="KW-0963">Cytoplasm</keyword>
<dbReference type="InterPro" id="IPR009012">
    <property type="entry name" value="GrpE_head"/>
</dbReference>
<evidence type="ECO:0000256" key="4">
    <source>
        <dbReference type="ARBA" id="ARBA00022490"/>
    </source>
</evidence>
<dbReference type="InterPro" id="IPR000740">
    <property type="entry name" value="GrpE"/>
</dbReference>
<dbReference type="FunFam" id="2.30.22.10:FF:000001">
    <property type="entry name" value="Protein GrpE"/>
    <property type="match status" value="1"/>
</dbReference>
<protein>
    <recommendedName>
        <fullName evidence="8 10">Protein GrpE</fullName>
    </recommendedName>
    <alternativeName>
        <fullName evidence="9 10">HSP-70 cofactor</fullName>
    </alternativeName>
</protein>
<evidence type="ECO:0000313" key="15">
    <source>
        <dbReference type="Proteomes" id="UP000196138"/>
    </source>
</evidence>
<dbReference type="PANTHER" id="PTHR21237:SF23">
    <property type="entry name" value="GRPE PROTEIN HOMOLOG, MITOCHONDRIAL"/>
    <property type="match status" value="1"/>
</dbReference>
<accession>A0A1Y0EK43</accession>
<evidence type="ECO:0000256" key="7">
    <source>
        <dbReference type="ARBA" id="ARBA00053401"/>
    </source>
</evidence>
<evidence type="ECO:0000256" key="5">
    <source>
        <dbReference type="ARBA" id="ARBA00023016"/>
    </source>
</evidence>
<dbReference type="HAMAP" id="MF_01151">
    <property type="entry name" value="GrpE"/>
    <property type="match status" value="1"/>
</dbReference>
<evidence type="ECO:0000256" key="1">
    <source>
        <dbReference type="ARBA" id="ARBA00004496"/>
    </source>
</evidence>
<dbReference type="Proteomes" id="UP000196138">
    <property type="component" value="Chromosome"/>
</dbReference>
<organism evidence="14 15">
    <name type="scientific">Comamonas serinivorans</name>
    <dbReference type="NCBI Taxonomy" id="1082851"/>
    <lineage>
        <taxon>Bacteria</taxon>
        <taxon>Pseudomonadati</taxon>
        <taxon>Pseudomonadota</taxon>
        <taxon>Betaproteobacteria</taxon>
        <taxon>Burkholderiales</taxon>
        <taxon>Comamonadaceae</taxon>
        <taxon>Comamonas</taxon>
    </lineage>
</organism>